<dbReference type="GO" id="GO:0071630">
    <property type="term" value="P:nuclear protein quality control by the ubiquitin-proteasome system"/>
    <property type="evidence" value="ECO:0007669"/>
    <property type="project" value="InterPro"/>
</dbReference>
<evidence type="ECO:0008006" key="7">
    <source>
        <dbReference type="Google" id="ProtNLM"/>
    </source>
</evidence>
<evidence type="ECO:0000256" key="2">
    <source>
        <dbReference type="ARBA" id="ARBA00006199"/>
    </source>
</evidence>
<dbReference type="EMBL" id="OU963864">
    <property type="protein sequence ID" value="CAH0386116.1"/>
    <property type="molecule type" value="Genomic_DNA"/>
</dbReference>
<dbReference type="InterPro" id="IPR013868">
    <property type="entry name" value="Cut8/Sts1_fam"/>
</dbReference>
<feature type="region of interest" description="Disordered" evidence="4">
    <location>
        <begin position="96"/>
        <end position="130"/>
    </location>
</feature>
<dbReference type="GO" id="GO:0031965">
    <property type="term" value="C:nuclear membrane"/>
    <property type="evidence" value="ECO:0007669"/>
    <property type="project" value="TreeGrafter"/>
</dbReference>
<gene>
    <name evidence="5" type="ORF">BEMITA_LOCUS5275</name>
</gene>
<dbReference type="AlphaFoldDB" id="A0A9P0F317"/>
<dbReference type="GO" id="GO:0031144">
    <property type="term" value="P:proteasome localization"/>
    <property type="evidence" value="ECO:0007669"/>
    <property type="project" value="InterPro"/>
</dbReference>
<sequence>METPPHQNYDALLNGRRTTRSALAEIPARLGMLTVAENHHQTTPIGRYHHPHNNNNNNTHNTMNTAPQQLLIDINLPSSYLSPTPSPDELVIQQRGRRRMPVQWSPDVDSHKAETTKTTPVKQSPTRQTSIVLRSTPRKRLLLNDPMEVSLSPDKRKKDSPSAKKFRLDRPATPQMPEGSIGNTLKGLSPEQLIGVIETLIQKHPTLESEVREILPVPDLKPLEDKLSYLKKNIFKSLPTNRLTSKTDSPAYNRAATHVTAFKKTVVEQGRHLVESQHWGSVIDYVIIAWHQTKATPLWDNPPHNTPRRQCFKSLALQCMTAIKSANFSPEQCDLIYDKLSPLVSDSEDMQACLKQLETQRQKW</sequence>
<accession>A0A9P0F317</accession>
<proteinExistence type="inferred from homology"/>
<feature type="compositionally biased region" description="Low complexity" evidence="4">
    <location>
        <begin position="53"/>
        <end position="63"/>
    </location>
</feature>
<keyword evidence="6" id="KW-1185">Reference proteome</keyword>
<keyword evidence="3" id="KW-0539">Nucleus</keyword>
<organism evidence="5 6">
    <name type="scientific">Bemisia tabaci</name>
    <name type="common">Sweetpotato whitefly</name>
    <name type="synonym">Aleurodes tabaci</name>
    <dbReference type="NCBI Taxonomy" id="7038"/>
    <lineage>
        <taxon>Eukaryota</taxon>
        <taxon>Metazoa</taxon>
        <taxon>Ecdysozoa</taxon>
        <taxon>Arthropoda</taxon>
        <taxon>Hexapoda</taxon>
        <taxon>Insecta</taxon>
        <taxon>Pterygota</taxon>
        <taxon>Neoptera</taxon>
        <taxon>Paraneoptera</taxon>
        <taxon>Hemiptera</taxon>
        <taxon>Sternorrhyncha</taxon>
        <taxon>Aleyrodoidea</taxon>
        <taxon>Aleyrodidae</taxon>
        <taxon>Aleyrodinae</taxon>
        <taxon>Bemisia</taxon>
    </lineage>
</organism>
<feature type="compositionally biased region" description="Basic and acidic residues" evidence="4">
    <location>
        <begin position="153"/>
        <end position="170"/>
    </location>
</feature>
<name>A0A9P0F317_BEMTA</name>
<dbReference type="PANTHER" id="PTHR28032:SF1">
    <property type="entry name" value="FI02826P"/>
    <property type="match status" value="1"/>
</dbReference>
<evidence type="ECO:0000313" key="5">
    <source>
        <dbReference type="EMBL" id="CAH0386116.1"/>
    </source>
</evidence>
<feature type="region of interest" description="Disordered" evidence="4">
    <location>
        <begin position="43"/>
        <end position="63"/>
    </location>
</feature>
<feature type="region of interest" description="Disordered" evidence="4">
    <location>
        <begin position="142"/>
        <end position="184"/>
    </location>
</feature>
<comment type="subcellular location">
    <subcellularLocation>
        <location evidence="1">Nucleus</location>
    </subcellularLocation>
</comment>
<comment type="similarity">
    <text evidence="2">Belongs to the cut8/STS1 family.</text>
</comment>
<protein>
    <recommendedName>
        <fullName evidence="7">Tethering factor for nuclear proteasome STS1</fullName>
    </recommendedName>
</protein>
<feature type="compositionally biased region" description="Polar residues" evidence="4">
    <location>
        <begin position="116"/>
        <end position="130"/>
    </location>
</feature>
<evidence type="ECO:0000256" key="4">
    <source>
        <dbReference type="SAM" id="MobiDB-lite"/>
    </source>
</evidence>
<dbReference type="GO" id="GO:0070628">
    <property type="term" value="F:proteasome binding"/>
    <property type="evidence" value="ECO:0007669"/>
    <property type="project" value="TreeGrafter"/>
</dbReference>
<evidence type="ECO:0000313" key="6">
    <source>
        <dbReference type="Proteomes" id="UP001152759"/>
    </source>
</evidence>
<dbReference type="FunFam" id="1.20.58.1590:FF:000002">
    <property type="entry name" value="Uncharacterized protein, isoform A"/>
    <property type="match status" value="1"/>
</dbReference>
<dbReference type="PANTHER" id="PTHR28032">
    <property type="entry name" value="FI02826P"/>
    <property type="match status" value="1"/>
</dbReference>
<dbReference type="OrthoDB" id="10061064at2759"/>
<evidence type="ECO:0000256" key="3">
    <source>
        <dbReference type="ARBA" id="ARBA00023242"/>
    </source>
</evidence>
<reference evidence="5" key="1">
    <citation type="submission" date="2021-12" db="EMBL/GenBank/DDBJ databases">
        <authorList>
            <person name="King R."/>
        </authorList>
    </citation>
    <scope>NUCLEOTIDE SEQUENCE</scope>
</reference>
<dbReference type="Gene3D" id="1.20.58.1590">
    <property type="entry name" value="Tethering factor for nuclear proteasome Cut8/Sts1"/>
    <property type="match status" value="1"/>
</dbReference>
<dbReference type="KEGG" id="btab:109030992"/>
<dbReference type="Proteomes" id="UP001152759">
    <property type="component" value="Chromosome 3"/>
</dbReference>
<dbReference type="Pfam" id="PF08559">
    <property type="entry name" value="Cut8"/>
    <property type="match status" value="1"/>
</dbReference>
<dbReference type="InterPro" id="IPR038422">
    <property type="entry name" value="Cut8/Sts1_sf"/>
</dbReference>
<evidence type="ECO:0000256" key="1">
    <source>
        <dbReference type="ARBA" id="ARBA00004123"/>
    </source>
</evidence>